<evidence type="ECO:0000256" key="2">
    <source>
        <dbReference type="ARBA" id="ARBA00012837"/>
    </source>
</evidence>
<dbReference type="GO" id="GO:0006420">
    <property type="term" value="P:arginyl-tRNA aminoacylation"/>
    <property type="evidence" value="ECO:0007669"/>
    <property type="project" value="InterPro"/>
</dbReference>
<dbReference type="InterPro" id="IPR009080">
    <property type="entry name" value="tRNAsynth_Ia_anticodon-bd"/>
</dbReference>
<dbReference type="Gene3D" id="3.40.50.620">
    <property type="entry name" value="HUPs"/>
    <property type="match status" value="1"/>
</dbReference>
<dbReference type="InterPro" id="IPR005148">
    <property type="entry name" value="Arg-tRNA-synth_N"/>
</dbReference>
<dbReference type="NCBIfam" id="TIGR00456">
    <property type="entry name" value="argS"/>
    <property type="match status" value="1"/>
</dbReference>
<dbReference type="SMART" id="SM01016">
    <property type="entry name" value="Arg_tRNA_synt_N"/>
    <property type="match status" value="1"/>
</dbReference>
<dbReference type="Gene3D" id="1.10.730.10">
    <property type="entry name" value="Isoleucyl-tRNA Synthetase, Domain 1"/>
    <property type="match status" value="1"/>
</dbReference>
<dbReference type="InterPro" id="IPR001278">
    <property type="entry name" value="Arg-tRNA-ligase"/>
</dbReference>
<dbReference type="GO" id="GO:0005737">
    <property type="term" value="C:cytoplasm"/>
    <property type="evidence" value="ECO:0007669"/>
    <property type="project" value="InterPro"/>
</dbReference>
<comment type="catalytic activity">
    <reaction evidence="8">
        <text>tRNA(Arg) + L-arginine + ATP = L-arginyl-tRNA(Arg) + AMP + diphosphate</text>
        <dbReference type="Rhea" id="RHEA:20301"/>
        <dbReference type="Rhea" id="RHEA-COMP:9658"/>
        <dbReference type="Rhea" id="RHEA-COMP:9673"/>
        <dbReference type="ChEBI" id="CHEBI:30616"/>
        <dbReference type="ChEBI" id="CHEBI:32682"/>
        <dbReference type="ChEBI" id="CHEBI:33019"/>
        <dbReference type="ChEBI" id="CHEBI:78442"/>
        <dbReference type="ChEBI" id="CHEBI:78513"/>
        <dbReference type="ChEBI" id="CHEBI:456215"/>
        <dbReference type="EC" id="6.1.1.19"/>
    </reaction>
</comment>
<keyword evidence="4" id="KW-0547">Nucleotide-binding</keyword>
<feature type="domain" description="Arginyl tRNA synthetase N-terminal" evidence="10">
    <location>
        <begin position="18"/>
        <end position="93"/>
    </location>
</feature>
<dbReference type="GO" id="GO:0004814">
    <property type="term" value="F:arginine-tRNA ligase activity"/>
    <property type="evidence" value="ECO:0007669"/>
    <property type="project" value="UniProtKB-EC"/>
</dbReference>
<keyword evidence="3 11" id="KW-0436">Ligase</keyword>
<dbReference type="Pfam" id="PF00750">
    <property type="entry name" value="tRNA-synt_1d"/>
    <property type="match status" value="1"/>
</dbReference>
<evidence type="ECO:0000256" key="3">
    <source>
        <dbReference type="ARBA" id="ARBA00022598"/>
    </source>
</evidence>
<evidence type="ECO:0000256" key="5">
    <source>
        <dbReference type="ARBA" id="ARBA00022840"/>
    </source>
</evidence>
<name>A0A098E7M1_9ZZZZ</name>
<evidence type="ECO:0000259" key="10">
    <source>
        <dbReference type="SMART" id="SM01016"/>
    </source>
</evidence>
<dbReference type="Pfam" id="PF03485">
    <property type="entry name" value="Arg_tRNA_synt_N"/>
    <property type="match status" value="1"/>
</dbReference>
<dbReference type="PRINTS" id="PR01038">
    <property type="entry name" value="TRNASYNTHARG"/>
</dbReference>
<evidence type="ECO:0000256" key="6">
    <source>
        <dbReference type="ARBA" id="ARBA00022917"/>
    </source>
</evidence>
<sequence>MCFQSLKIYNYKIFKMLSNIKTKILSELKKFDENASIEFSEHCEFTSTTAFKLAKKQGRNPSLIGKEIAAQISKNLADDVEVKTLNGYLNFYLTDKFYSENLPKIPDFKFNKRDEKIILEHTSVNPSGPIHIGRIRNAIIGDYIGRILKFCNYETEIHYYVNDMGKQIAIIALARDKNLKKELSGLSDFIKNFVRNDYEILPHYIAGNEYYEIDEEFKNQVDEIIRKAESGDKDAINLMKETAKFCLDGQIQALENIDIKFDKFDYESEFVENGKVNEVINHLCPDRKDNEPAEIDLEEYGIKREKGKIIIARSNGTSVYLTRDIAYHLYKINLINKFGSGKILNVLGEDHKQEFLELKTILNKKFNVTNISMSAIFFSFVNFEGKKFSTRKGNIITIDELTNDAIEKAKGIMLEKNFATEGYKDIGIGAVKYAILKIDPQKQINFKLEDALNFEGETACYIQYAYARICRLIEKSNISENEIKNFGISYQNVDDAELNLARNLIKFYDIAEKAGNEFRPNLLAFYIYNLATLFSKFYDKCPVLNAEEDVKKRRLLLVVLVKFVLKNGLNLLGIKTIERM</sequence>
<dbReference type="SMART" id="SM00836">
    <property type="entry name" value="DALR_1"/>
    <property type="match status" value="1"/>
</dbReference>
<organism evidence="11">
    <name type="scientific">groundwater metagenome</name>
    <dbReference type="NCBI Taxonomy" id="717931"/>
    <lineage>
        <taxon>unclassified sequences</taxon>
        <taxon>metagenomes</taxon>
        <taxon>ecological metagenomes</taxon>
    </lineage>
</organism>
<dbReference type="InterPro" id="IPR036695">
    <property type="entry name" value="Arg-tRNA-synth_N_sf"/>
</dbReference>
<keyword evidence="5" id="KW-0067">ATP-binding</keyword>
<feature type="domain" description="DALR anticodon binding" evidence="9">
    <location>
        <begin position="462"/>
        <end position="580"/>
    </location>
</feature>
<dbReference type="Pfam" id="PF05746">
    <property type="entry name" value="DALR_1"/>
    <property type="match status" value="1"/>
</dbReference>
<dbReference type="AlphaFoldDB" id="A0A098E7M1"/>
<reference evidence="11" key="1">
    <citation type="submission" date="2014-09" db="EMBL/GenBank/DDBJ databases">
        <authorList>
            <person name="Probst J Alexander"/>
        </authorList>
    </citation>
    <scope>NUCLEOTIDE SEQUENCE</scope>
</reference>
<dbReference type="PANTHER" id="PTHR11956">
    <property type="entry name" value="ARGINYL-TRNA SYNTHETASE"/>
    <property type="match status" value="1"/>
</dbReference>
<dbReference type="FunFam" id="1.10.730.10:FF:000006">
    <property type="entry name" value="Arginyl-tRNA synthetase 2, mitochondrial"/>
    <property type="match status" value="1"/>
</dbReference>
<dbReference type="InterPro" id="IPR014729">
    <property type="entry name" value="Rossmann-like_a/b/a_fold"/>
</dbReference>
<dbReference type="EC" id="6.1.1.19" evidence="2"/>
<dbReference type="EMBL" id="CCXY01000097">
    <property type="protein sequence ID" value="CEG12013.1"/>
    <property type="molecule type" value="Genomic_DNA"/>
</dbReference>
<accession>A0A098E7M1</accession>
<evidence type="ECO:0000256" key="4">
    <source>
        <dbReference type="ARBA" id="ARBA00022741"/>
    </source>
</evidence>
<evidence type="ECO:0000259" key="9">
    <source>
        <dbReference type="SMART" id="SM00836"/>
    </source>
</evidence>
<evidence type="ECO:0000313" key="11">
    <source>
        <dbReference type="EMBL" id="CEG12013.1"/>
    </source>
</evidence>
<protein>
    <recommendedName>
        <fullName evidence="2">arginine--tRNA ligase</fullName>
        <ecNumber evidence="2">6.1.1.19</ecNumber>
    </recommendedName>
</protein>
<proteinExistence type="inferred from homology"/>
<dbReference type="Gene3D" id="3.30.1360.70">
    <property type="entry name" value="Arginyl tRNA synthetase N-terminal domain"/>
    <property type="match status" value="1"/>
</dbReference>
<dbReference type="InterPro" id="IPR008909">
    <property type="entry name" value="DALR_anticod-bd"/>
</dbReference>
<dbReference type="SUPFAM" id="SSF47323">
    <property type="entry name" value="Anticodon-binding domain of a subclass of class I aminoacyl-tRNA synthetases"/>
    <property type="match status" value="1"/>
</dbReference>
<comment type="similarity">
    <text evidence="1">Belongs to the class-I aminoacyl-tRNA synthetase family.</text>
</comment>
<evidence type="ECO:0000256" key="1">
    <source>
        <dbReference type="ARBA" id="ARBA00005594"/>
    </source>
</evidence>
<dbReference type="SUPFAM" id="SSF52374">
    <property type="entry name" value="Nucleotidylyl transferase"/>
    <property type="match status" value="1"/>
</dbReference>
<dbReference type="SUPFAM" id="SSF55190">
    <property type="entry name" value="Arginyl-tRNA synthetase (ArgRS), N-terminal 'additional' domain"/>
    <property type="match status" value="1"/>
</dbReference>
<dbReference type="HAMAP" id="MF_00123">
    <property type="entry name" value="Arg_tRNA_synth"/>
    <property type="match status" value="1"/>
</dbReference>
<keyword evidence="7" id="KW-0030">Aminoacyl-tRNA synthetase</keyword>
<evidence type="ECO:0000256" key="7">
    <source>
        <dbReference type="ARBA" id="ARBA00023146"/>
    </source>
</evidence>
<dbReference type="InterPro" id="IPR035684">
    <property type="entry name" value="ArgRS_core"/>
</dbReference>
<gene>
    <name evidence="11" type="ORF">MSIBF_A1860004</name>
</gene>
<evidence type="ECO:0000256" key="8">
    <source>
        <dbReference type="ARBA" id="ARBA00049339"/>
    </source>
</evidence>
<dbReference type="PANTHER" id="PTHR11956:SF5">
    <property type="entry name" value="ARGININE--TRNA LIGASE, CYTOPLASMIC"/>
    <property type="match status" value="1"/>
</dbReference>
<keyword evidence="6" id="KW-0648">Protein biosynthesis</keyword>
<dbReference type="GO" id="GO:0005524">
    <property type="term" value="F:ATP binding"/>
    <property type="evidence" value="ECO:0007669"/>
    <property type="project" value="UniProtKB-KW"/>
</dbReference>